<organism evidence="2">
    <name type="scientific">Oryza punctata</name>
    <name type="common">Red rice</name>
    <dbReference type="NCBI Taxonomy" id="4537"/>
    <lineage>
        <taxon>Eukaryota</taxon>
        <taxon>Viridiplantae</taxon>
        <taxon>Streptophyta</taxon>
        <taxon>Embryophyta</taxon>
        <taxon>Tracheophyta</taxon>
        <taxon>Spermatophyta</taxon>
        <taxon>Magnoliopsida</taxon>
        <taxon>Liliopsida</taxon>
        <taxon>Poales</taxon>
        <taxon>Poaceae</taxon>
        <taxon>BOP clade</taxon>
        <taxon>Oryzoideae</taxon>
        <taxon>Oryzeae</taxon>
        <taxon>Oryzinae</taxon>
        <taxon>Oryza</taxon>
    </lineage>
</organism>
<evidence type="ECO:0000313" key="2">
    <source>
        <dbReference type="EnsemblPlants" id="OPUNC01G01600.1"/>
    </source>
</evidence>
<reference evidence="2" key="2">
    <citation type="submission" date="2018-05" db="EMBL/GenBank/DDBJ databases">
        <title>OpunRS2 (Oryza punctata Reference Sequence Version 2).</title>
        <authorList>
            <person name="Zhang J."/>
            <person name="Kudrna D."/>
            <person name="Lee S."/>
            <person name="Talag J."/>
            <person name="Welchert J."/>
            <person name="Wing R.A."/>
        </authorList>
    </citation>
    <scope>NUCLEOTIDE SEQUENCE [LARGE SCALE GENOMIC DNA]</scope>
</reference>
<dbReference type="Gramene" id="OPUNC01G01600.1">
    <property type="protein sequence ID" value="OPUNC01G01600.1"/>
    <property type="gene ID" value="OPUNC01G01600"/>
</dbReference>
<dbReference type="EnsemblPlants" id="OPUNC01G01600.1">
    <property type="protein sequence ID" value="OPUNC01G01600.1"/>
    <property type="gene ID" value="OPUNC01G01600"/>
</dbReference>
<keyword evidence="3" id="KW-1185">Reference proteome</keyword>
<evidence type="ECO:0000313" key="3">
    <source>
        <dbReference type="Proteomes" id="UP000026962"/>
    </source>
</evidence>
<sequence>MQQSIITLPLLLLLFSSLFPAPSHAWGVHGHLIVCQIAQARTHAHSSVFFFDLLFAFFI</sequence>
<evidence type="ECO:0000256" key="1">
    <source>
        <dbReference type="SAM" id="SignalP"/>
    </source>
</evidence>
<keyword evidence="1" id="KW-0732">Signal</keyword>
<feature type="chain" id="PRO_5002363995" evidence="1">
    <location>
        <begin position="26"/>
        <end position="59"/>
    </location>
</feature>
<accession>A0A0E0JDL5</accession>
<dbReference type="Proteomes" id="UP000026962">
    <property type="component" value="Chromosome 1"/>
</dbReference>
<dbReference type="AlphaFoldDB" id="A0A0E0JDL5"/>
<reference evidence="2" key="1">
    <citation type="submission" date="2015-04" db="UniProtKB">
        <authorList>
            <consortium name="EnsemblPlants"/>
        </authorList>
    </citation>
    <scope>IDENTIFICATION</scope>
</reference>
<proteinExistence type="predicted"/>
<dbReference type="HOGENOM" id="CLU_2964950_0_0_1"/>
<protein>
    <submittedName>
        <fullName evidence="2">Uncharacterized protein</fullName>
    </submittedName>
</protein>
<name>A0A0E0JDL5_ORYPU</name>
<dbReference type="STRING" id="4537.A0A0E0JDL5"/>
<feature type="signal peptide" evidence="1">
    <location>
        <begin position="1"/>
        <end position="25"/>
    </location>
</feature>